<dbReference type="Proteomes" id="UP000184171">
    <property type="component" value="Unassembled WGS sequence"/>
</dbReference>
<protein>
    <recommendedName>
        <fullName evidence="3">DUF1858 domain-containing protein</fullName>
    </recommendedName>
</protein>
<dbReference type="EMBL" id="FQZT01000028">
    <property type="protein sequence ID" value="SHJ95068.1"/>
    <property type="molecule type" value="Genomic_DNA"/>
</dbReference>
<dbReference type="OrthoDB" id="5397707at2"/>
<organism evidence="1 2">
    <name type="scientific">Malonomonas rubra DSM 5091</name>
    <dbReference type="NCBI Taxonomy" id="1122189"/>
    <lineage>
        <taxon>Bacteria</taxon>
        <taxon>Pseudomonadati</taxon>
        <taxon>Thermodesulfobacteriota</taxon>
        <taxon>Desulfuromonadia</taxon>
        <taxon>Desulfuromonadales</taxon>
        <taxon>Geopsychrobacteraceae</taxon>
        <taxon>Malonomonas</taxon>
    </lineage>
</organism>
<name>A0A1M6NH61_MALRU</name>
<evidence type="ECO:0000313" key="1">
    <source>
        <dbReference type="EMBL" id="SHJ95068.1"/>
    </source>
</evidence>
<dbReference type="RefSeq" id="WP_072910114.1">
    <property type="nucleotide sequence ID" value="NZ_FQZT01000028.1"/>
</dbReference>
<dbReference type="AlphaFoldDB" id="A0A1M6NH61"/>
<keyword evidence="2" id="KW-1185">Reference proteome</keyword>
<gene>
    <name evidence="1" type="ORF">SAMN02745165_03608</name>
</gene>
<evidence type="ECO:0008006" key="3">
    <source>
        <dbReference type="Google" id="ProtNLM"/>
    </source>
</evidence>
<accession>A0A1M6NH61</accession>
<reference evidence="1 2" key="1">
    <citation type="submission" date="2016-11" db="EMBL/GenBank/DDBJ databases">
        <authorList>
            <person name="Jaros S."/>
            <person name="Januszkiewicz K."/>
            <person name="Wedrychowicz H."/>
        </authorList>
    </citation>
    <scope>NUCLEOTIDE SEQUENCE [LARGE SCALE GENOMIC DNA]</scope>
    <source>
        <strain evidence="1 2">DSM 5091</strain>
    </source>
</reference>
<proteinExistence type="predicted"/>
<dbReference type="STRING" id="1122189.SAMN02745165_03608"/>
<sequence>MKLPDGIGDQPINKTIEQHPFIGELLGKYDVGCVTCGVGICLVNDVVSIHALGDEIEAEIEKEILTYLEKIGA</sequence>
<evidence type="ECO:0000313" key="2">
    <source>
        <dbReference type="Proteomes" id="UP000184171"/>
    </source>
</evidence>